<evidence type="ECO:0000313" key="2">
    <source>
        <dbReference type="Proteomes" id="UP000266313"/>
    </source>
</evidence>
<gene>
    <name evidence="1" type="ORF">sS8_2798</name>
</gene>
<evidence type="ECO:0000313" key="1">
    <source>
        <dbReference type="EMBL" id="BBA34743.1"/>
    </source>
</evidence>
<reference evidence="1 2" key="1">
    <citation type="submission" date="2016-12" db="EMBL/GenBank/DDBJ databases">
        <title>Genome sequencing of Methylocaldum marinum.</title>
        <authorList>
            <person name="Takeuchi M."/>
            <person name="Kamagata Y."/>
            <person name="Hiraoka S."/>
            <person name="Oshima K."/>
            <person name="Hattori M."/>
            <person name="Iwasaki W."/>
        </authorList>
    </citation>
    <scope>NUCLEOTIDE SEQUENCE [LARGE SCALE GENOMIC DNA]</scope>
    <source>
        <strain evidence="1 2">S8</strain>
    </source>
</reference>
<protein>
    <submittedName>
        <fullName evidence="1">Uncharacterized protein</fullName>
    </submittedName>
</protein>
<name>A0A250KST2_9GAMM</name>
<dbReference type="Proteomes" id="UP000266313">
    <property type="component" value="Chromosome"/>
</dbReference>
<accession>A0A250KST2</accession>
<dbReference type="EMBL" id="AP017928">
    <property type="protein sequence ID" value="BBA34743.1"/>
    <property type="molecule type" value="Genomic_DNA"/>
</dbReference>
<sequence>MRIDNKNPLLIEEGTVLRHVRRMASIHGASPANAQPYVSFGWPSCRKHAVLAGGKRVLRKVGQHVGEKAARLPSG</sequence>
<dbReference type="KEGG" id="mmai:sS8_2798"/>
<organism evidence="1 2">
    <name type="scientific">Methylocaldum marinum</name>
    <dbReference type="NCBI Taxonomy" id="1432792"/>
    <lineage>
        <taxon>Bacteria</taxon>
        <taxon>Pseudomonadati</taxon>
        <taxon>Pseudomonadota</taxon>
        <taxon>Gammaproteobacteria</taxon>
        <taxon>Methylococcales</taxon>
        <taxon>Methylococcaceae</taxon>
        <taxon>Methylocaldum</taxon>
    </lineage>
</organism>
<proteinExistence type="predicted"/>
<keyword evidence="2" id="KW-1185">Reference proteome</keyword>
<dbReference type="AlphaFoldDB" id="A0A250KST2"/>